<sequence>MRVCQLCKRVFWLVFKLSYWCRCQQTNAPRTEQGQTEQDGGDQGIGGLRNWQNCSVLNCAASSSLVRRKG</sequence>
<dbReference type="AlphaFoldDB" id="A0A2M4B334"/>
<name>A0A2M4B334_9DIPT</name>
<accession>A0A2M4B334</accession>
<evidence type="ECO:0000313" key="3">
    <source>
        <dbReference type="EMBL" id="MBW47469.1"/>
    </source>
</evidence>
<dbReference type="EMBL" id="GGFK01014148">
    <property type="protein sequence ID" value="MBW47469.1"/>
    <property type="molecule type" value="Transcribed_RNA"/>
</dbReference>
<feature type="region of interest" description="Disordered" evidence="1">
    <location>
        <begin position="28"/>
        <end position="48"/>
    </location>
</feature>
<proteinExistence type="predicted"/>
<keyword evidence="2" id="KW-0732">Signal</keyword>
<organism evidence="3">
    <name type="scientific">Anopheles triannulatus</name>
    <dbReference type="NCBI Taxonomy" id="58253"/>
    <lineage>
        <taxon>Eukaryota</taxon>
        <taxon>Metazoa</taxon>
        <taxon>Ecdysozoa</taxon>
        <taxon>Arthropoda</taxon>
        <taxon>Hexapoda</taxon>
        <taxon>Insecta</taxon>
        <taxon>Pterygota</taxon>
        <taxon>Neoptera</taxon>
        <taxon>Endopterygota</taxon>
        <taxon>Diptera</taxon>
        <taxon>Nematocera</taxon>
        <taxon>Culicoidea</taxon>
        <taxon>Culicidae</taxon>
        <taxon>Anophelinae</taxon>
        <taxon>Anopheles</taxon>
    </lineage>
</organism>
<evidence type="ECO:0000256" key="1">
    <source>
        <dbReference type="SAM" id="MobiDB-lite"/>
    </source>
</evidence>
<feature type="chain" id="PRO_5014928136" evidence="2">
    <location>
        <begin position="24"/>
        <end position="70"/>
    </location>
</feature>
<feature type="signal peptide" evidence="2">
    <location>
        <begin position="1"/>
        <end position="23"/>
    </location>
</feature>
<evidence type="ECO:0000256" key="2">
    <source>
        <dbReference type="SAM" id="SignalP"/>
    </source>
</evidence>
<protein>
    <submittedName>
        <fullName evidence="3">Putative secreted protein</fullName>
    </submittedName>
</protein>
<reference evidence="3" key="1">
    <citation type="submission" date="2018-01" db="EMBL/GenBank/DDBJ databases">
        <title>An insight into the sialome of Amazonian anophelines.</title>
        <authorList>
            <person name="Ribeiro J.M."/>
            <person name="Scarpassa V."/>
            <person name="Calvo E."/>
        </authorList>
    </citation>
    <scope>NUCLEOTIDE SEQUENCE</scope>
    <source>
        <tissue evidence="3">Salivary glands</tissue>
    </source>
</reference>